<evidence type="ECO:0000313" key="1">
    <source>
        <dbReference type="EMBL" id="ROR65422.1"/>
    </source>
</evidence>
<dbReference type="SUPFAM" id="SSF55144">
    <property type="entry name" value="LigT-like"/>
    <property type="match status" value="1"/>
</dbReference>
<keyword evidence="1" id="KW-0436">Ligase</keyword>
<proteinExistence type="predicted"/>
<accession>A0A3N2ART0</accession>
<gene>
    <name evidence="1" type="ORF">EDD26_0788</name>
</gene>
<dbReference type="GO" id="GO:0016874">
    <property type="term" value="F:ligase activity"/>
    <property type="evidence" value="ECO:0007669"/>
    <property type="project" value="UniProtKB-KW"/>
</dbReference>
<organism evidence="1 2">
    <name type="scientific">Agrococcus jenensis</name>
    <dbReference type="NCBI Taxonomy" id="46353"/>
    <lineage>
        <taxon>Bacteria</taxon>
        <taxon>Bacillati</taxon>
        <taxon>Actinomycetota</taxon>
        <taxon>Actinomycetes</taxon>
        <taxon>Micrococcales</taxon>
        <taxon>Microbacteriaceae</taxon>
        <taxon>Agrococcus</taxon>
    </lineage>
</organism>
<dbReference type="Pfam" id="PF13563">
    <property type="entry name" value="2_5_RNA_ligase2"/>
    <property type="match status" value="1"/>
</dbReference>
<dbReference type="InterPro" id="IPR009097">
    <property type="entry name" value="Cyclic_Pdiesterase"/>
</dbReference>
<name>A0A3N2ART0_9MICO</name>
<evidence type="ECO:0000313" key="2">
    <source>
        <dbReference type="Proteomes" id="UP000275456"/>
    </source>
</evidence>
<dbReference type="Proteomes" id="UP000275456">
    <property type="component" value="Unassembled WGS sequence"/>
</dbReference>
<dbReference type="EMBL" id="RKHJ01000001">
    <property type="protein sequence ID" value="ROR65422.1"/>
    <property type="molecule type" value="Genomic_DNA"/>
</dbReference>
<dbReference type="AlphaFoldDB" id="A0A3N2ART0"/>
<keyword evidence="2" id="KW-1185">Reference proteome</keyword>
<protein>
    <submittedName>
        <fullName evidence="1">2'-5' RNA ligase superfamily protein</fullName>
    </submittedName>
</protein>
<comment type="caution">
    <text evidence="1">The sequence shown here is derived from an EMBL/GenBank/DDBJ whole genome shotgun (WGS) entry which is preliminary data.</text>
</comment>
<dbReference type="Gene3D" id="3.90.1140.10">
    <property type="entry name" value="Cyclic phosphodiesterase"/>
    <property type="match status" value="1"/>
</dbReference>
<reference evidence="1 2" key="1">
    <citation type="submission" date="2018-11" db="EMBL/GenBank/DDBJ databases">
        <title>Sequencing the genomes of 1000 actinobacteria strains.</title>
        <authorList>
            <person name="Klenk H.-P."/>
        </authorList>
    </citation>
    <scope>NUCLEOTIDE SEQUENCE [LARGE SCALE GENOMIC DNA]</scope>
    <source>
        <strain evidence="1 2">DSM 9580</strain>
    </source>
</reference>
<sequence>MSSVELLLDEGAEAQVRAEWTALADAGLSSLARHDAASNRPHVTLLARVGLPALPLEQVELPVPLVPVPLVLGPPMLLGSGDRRVLARAVLPSPALLALQATIREAAGPADDEHFLPGRWLPHVTLARRLRLVDIPTALALLGEPIDASAVAIRYWDPATATLTTLASS</sequence>